<evidence type="ECO:0000313" key="3">
    <source>
        <dbReference type="Proteomes" id="UP000215459"/>
    </source>
</evidence>
<dbReference type="Proteomes" id="UP000215459">
    <property type="component" value="Unassembled WGS sequence"/>
</dbReference>
<comment type="caution">
    <text evidence="2">The sequence shown here is derived from an EMBL/GenBank/DDBJ whole genome shotgun (WGS) entry which is preliminary data.</text>
</comment>
<sequence length="72" mass="8255">MIETHWKDLLRVVLSIQAGKISSATLLRKLSNYSRKNRLYKAFRELGRVVRTVGYVPKIVEIESGGLLNRLV</sequence>
<dbReference type="Pfam" id="PF01526">
    <property type="entry name" value="DDE_Tnp_Tn3"/>
    <property type="match status" value="1"/>
</dbReference>
<proteinExistence type="predicted"/>
<name>A0A235B301_9BACL</name>
<dbReference type="AlphaFoldDB" id="A0A235B301"/>
<accession>A0A235B301</accession>
<protein>
    <recommendedName>
        <fullName evidence="1">Tn3 transposase DDE domain-containing protein</fullName>
    </recommendedName>
</protein>
<organism evidence="2 3">
    <name type="scientific">Paludifilum halophilum</name>
    <dbReference type="NCBI Taxonomy" id="1642702"/>
    <lineage>
        <taxon>Bacteria</taxon>
        <taxon>Bacillati</taxon>
        <taxon>Bacillota</taxon>
        <taxon>Bacilli</taxon>
        <taxon>Bacillales</taxon>
        <taxon>Thermoactinomycetaceae</taxon>
        <taxon>Paludifilum</taxon>
    </lineage>
</organism>
<gene>
    <name evidence="2" type="ORF">CHM34_15310</name>
</gene>
<evidence type="ECO:0000313" key="2">
    <source>
        <dbReference type="EMBL" id="OYD06670.1"/>
    </source>
</evidence>
<feature type="domain" description="Tn3 transposase DDE" evidence="1">
    <location>
        <begin position="1"/>
        <end position="53"/>
    </location>
</feature>
<dbReference type="InterPro" id="IPR002513">
    <property type="entry name" value="Tn3_Tnp_DDE_dom"/>
</dbReference>
<evidence type="ECO:0000259" key="1">
    <source>
        <dbReference type="Pfam" id="PF01526"/>
    </source>
</evidence>
<dbReference type="GO" id="GO:0006313">
    <property type="term" value="P:DNA transposition"/>
    <property type="evidence" value="ECO:0007669"/>
    <property type="project" value="InterPro"/>
</dbReference>
<dbReference type="OrthoDB" id="3538665at2"/>
<keyword evidence="3" id="KW-1185">Reference proteome</keyword>
<dbReference type="GO" id="GO:0004803">
    <property type="term" value="F:transposase activity"/>
    <property type="evidence" value="ECO:0007669"/>
    <property type="project" value="InterPro"/>
</dbReference>
<dbReference type="EMBL" id="NOWF01000010">
    <property type="protein sequence ID" value="OYD06670.1"/>
    <property type="molecule type" value="Genomic_DNA"/>
</dbReference>
<reference evidence="2 3" key="1">
    <citation type="submission" date="2017-07" db="EMBL/GenBank/DDBJ databases">
        <title>The genome sequence of Paludifilum halophilum highlights mechanisms for microbial adaptation to high salt environemnts.</title>
        <authorList>
            <person name="Belbahri L."/>
        </authorList>
    </citation>
    <scope>NUCLEOTIDE SEQUENCE [LARGE SCALE GENOMIC DNA]</scope>
    <source>
        <strain evidence="2 3">DSM 102817</strain>
    </source>
</reference>